<keyword evidence="9" id="KW-1185">Reference proteome</keyword>
<feature type="compositionally biased region" description="Low complexity" evidence="5">
    <location>
        <begin position="400"/>
        <end position="411"/>
    </location>
</feature>
<dbReference type="CDD" id="cd00037">
    <property type="entry name" value="CLECT"/>
    <property type="match status" value="1"/>
</dbReference>
<accession>A0ABW2LAJ4</accession>
<dbReference type="InterPro" id="IPR016186">
    <property type="entry name" value="C-type_lectin-like/link_sf"/>
</dbReference>
<dbReference type="SUPFAM" id="SSF56112">
    <property type="entry name" value="Protein kinase-like (PK-like)"/>
    <property type="match status" value="1"/>
</dbReference>
<feature type="compositionally biased region" description="Low complexity" evidence="5">
    <location>
        <begin position="299"/>
        <end position="315"/>
    </location>
</feature>
<dbReference type="InterPro" id="IPR016187">
    <property type="entry name" value="CTDL_fold"/>
</dbReference>
<comment type="caution">
    <text evidence="8">The sequence shown here is derived from an EMBL/GenBank/DDBJ whole genome shotgun (WGS) entry which is preliminary data.</text>
</comment>
<evidence type="ECO:0000256" key="1">
    <source>
        <dbReference type="ARBA" id="ARBA00022679"/>
    </source>
</evidence>
<reference evidence="9" key="1">
    <citation type="journal article" date="2019" name="Int. J. Syst. Evol. Microbiol.">
        <title>The Global Catalogue of Microorganisms (GCM) 10K type strain sequencing project: providing services to taxonomists for standard genome sequencing and annotation.</title>
        <authorList>
            <consortium name="The Broad Institute Genomics Platform"/>
            <consortium name="The Broad Institute Genome Sequencing Center for Infectious Disease"/>
            <person name="Wu L."/>
            <person name="Ma J."/>
        </authorList>
    </citation>
    <scope>NUCLEOTIDE SEQUENCE [LARGE SCALE GENOMIC DNA]</scope>
    <source>
        <strain evidence="9">CGMCC 4.1467</strain>
    </source>
</reference>
<keyword evidence="2" id="KW-0547">Nucleotide-binding</keyword>
<feature type="region of interest" description="Disordered" evidence="5">
    <location>
        <begin position="279"/>
        <end position="318"/>
    </location>
</feature>
<dbReference type="SUPFAM" id="SSF56436">
    <property type="entry name" value="C-type lectin-like"/>
    <property type="match status" value="2"/>
</dbReference>
<feature type="domain" description="C-type lectin" evidence="7">
    <location>
        <begin position="455"/>
        <end position="536"/>
    </location>
</feature>
<evidence type="ECO:0000259" key="6">
    <source>
        <dbReference type="PROSITE" id="PS50011"/>
    </source>
</evidence>
<keyword evidence="3 8" id="KW-0418">Kinase</keyword>
<dbReference type="SMART" id="SM00220">
    <property type="entry name" value="S_TKc"/>
    <property type="match status" value="1"/>
</dbReference>
<dbReference type="Pfam" id="PF00069">
    <property type="entry name" value="Pkinase"/>
    <property type="match status" value="1"/>
</dbReference>
<dbReference type="Gene3D" id="3.30.200.20">
    <property type="entry name" value="Phosphorylase Kinase, domain 1"/>
    <property type="match status" value="1"/>
</dbReference>
<dbReference type="Gene3D" id="1.10.510.10">
    <property type="entry name" value="Transferase(Phosphotransferase) domain 1"/>
    <property type="match status" value="1"/>
</dbReference>
<evidence type="ECO:0000256" key="3">
    <source>
        <dbReference type="ARBA" id="ARBA00022777"/>
    </source>
</evidence>
<feature type="compositionally biased region" description="Pro residues" evidence="5">
    <location>
        <begin position="412"/>
        <end position="422"/>
    </location>
</feature>
<name>A0ABW2LAJ4_9BACT</name>
<dbReference type="EMBL" id="JBHTBS010000007">
    <property type="protein sequence ID" value="MFC7338383.1"/>
    <property type="molecule type" value="Genomic_DNA"/>
</dbReference>
<feature type="compositionally biased region" description="Low complexity" evidence="5">
    <location>
        <begin position="384"/>
        <end position="393"/>
    </location>
</feature>
<dbReference type="InterPro" id="IPR000719">
    <property type="entry name" value="Prot_kinase_dom"/>
</dbReference>
<keyword evidence="1" id="KW-0808">Transferase</keyword>
<organism evidence="8 9">
    <name type="scientific">Haloferula chungangensis</name>
    <dbReference type="NCBI Taxonomy" id="1048331"/>
    <lineage>
        <taxon>Bacteria</taxon>
        <taxon>Pseudomonadati</taxon>
        <taxon>Verrucomicrobiota</taxon>
        <taxon>Verrucomicrobiia</taxon>
        <taxon>Verrucomicrobiales</taxon>
        <taxon>Verrucomicrobiaceae</taxon>
        <taxon>Haloferula</taxon>
    </lineage>
</organism>
<dbReference type="GO" id="GO:0016301">
    <property type="term" value="F:kinase activity"/>
    <property type="evidence" value="ECO:0007669"/>
    <property type="project" value="UniProtKB-KW"/>
</dbReference>
<evidence type="ECO:0000313" key="9">
    <source>
        <dbReference type="Proteomes" id="UP001596472"/>
    </source>
</evidence>
<dbReference type="Gene3D" id="3.10.100.10">
    <property type="entry name" value="Mannose-Binding Protein A, subunit A"/>
    <property type="match status" value="2"/>
</dbReference>
<evidence type="ECO:0000256" key="5">
    <source>
        <dbReference type="SAM" id="MobiDB-lite"/>
    </source>
</evidence>
<feature type="compositionally biased region" description="Basic and acidic residues" evidence="5">
    <location>
        <begin position="424"/>
        <end position="450"/>
    </location>
</feature>
<evidence type="ECO:0000259" key="7">
    <source>
        <dbReference type="PROSITE" id="PS50041"/>
    </source>
</evidence>
<feature type="domain" description="Protein kinase" evidence="6">
    <location>
        <begin position="21"/>
        <end position="276"/>
    </location>
</feature>
<sequence length="717" mass="77119">MSHETFKAPELEHLAELLPAYDFESFIAQGGMGAVYKATQRSLDRTVAIKILPREFGEDPEFRESFETEAKAMAKLNHPNLLGVYDYGDIEGMPYIVMEFVDGKSLYHSAWNKVIEPEQAIQIVRGICEGLGHAHEHGILHRDIKPANILLNSKAQPKIGDFGLAQQTDAAGTGEVMGTPGYAAPELIHSPDQAGIGTDIYAVGIILHELITGQRPDPQGIEKPEPSGDRGLDAIWQKATDPVISKRYQSAAEMAAALAAWKPSAVKLATGGNPAPRSLVVAPAPKNASSSTPAKPGTAPARSSSAPAGAGASRPVPQLVVPEGTNWSLARNMLIIAFLIAVIGFGFKMLQRAKKNSTSESDAAKKELFEKKQKAAAELKKQELTSTTDSTPSTLPPSSPASSPATTSPTSDPKPPVTPPPVTEIKESPAESLARLKDDLAKGNRDEMPKGSKRRGTNDYFIVETPMTWYAAQAFAEEHGAQLAILESSEELTWLSQILPDDINVWLGSGRAERNSWVDNDGSDWSLEEEPKGVGSFATLNKLGILRAGKVTDSLPFVIQWHRDGSNPGTLKTILERTRETLDTPNPIYPPGTISLGARQILFLPLPVNRSEAEALASIASGILAVPSSREEMGWIEDQSESLEASAGYWLGGQRKDGTWTWDSGEAWEKAKWIDDSEPTDGGDALILIPGKGWSNADPSAPAAGLVIEWSRDASTE</sequence>
<protein>
    <submittedName>
        <fullName evidence="8">Protein kinase</fullName>
    </submittedName>
</protein>
<dbReference type="InterPro" id="IPR001304">
    <property type="entry name" value="C-type_lectin-like"/>
</dbReference>
<dbReference type="RefSeq" id="WP_379713651.1">
    <property type="nucleotide sequence ID" value="NZ_JBHTBS010000007.1"/>
</dbReference>
<dbReference type="PROSITE" id="PS00108">
    <property type="entry name" value="PROTEIN_KINASE_ST"/>
    <property type="match status" value="1"/>
</dbReference>
<feature type="compositionally biased region" description="Basic and acidic residues" evidence="5">
    <location>
        <begin position="374"/>
        <end position="383"/>
    </location>
</feature>
<feature type="domain" description="C-type lectin" evidence="7">
    <location>
        <begin position="624"/>
        <end position="696"/>
    </location>
</feature>
<proteinExistence type="predicted"/>
<dbReference type="InterPro" id="IPR011009">
    <property type="entry name" value="Kinase-like_dom_sf"/>
</dbReference>
<evidence type="ECO:0000256" key="2">
    <source>
        <dbReference type="ARBA" id="ARBA00022741"/>
    </source>
</evidence>
<dbReference type="InterPro" id="IPR008271">
    <property type="entry name" value="Ser/Thr_kinase_AS"/>
</dbReference>
<dbReference type="PROSITE" id="PS50041">
    <property type="entry name" value="C_TYPE_LECTIN_2"/>
    <property type="match status" value="2"/>
</dbReference>
<keyword evidence="4" id="KW-0067">ATP-binding</keyword>
<evidence type="ECO:0000256" key="4">
    <source>
        <dbReference type="ARBA" id="ARBA00022840"/>
    </source>
</evidence>
<gene>
    <name evidence="8" type="ORF">ACFQY0_14410</name>
</gene>
<dbReference type="SMART" id="SM00034">
    <property type="entry name" value="CLECT"/>
    <property type="match status" value="2"/>
</dbReference>
<feature type="region of interest" description="Disordered" evidence="5">
    <location>
        <begin position="374"/>
        <end position="456"/>
    </location>
</feature>
<dbReference type="PROSITE" id="PS50011">
    <property type="entry name" value="PROTEIN_KINASE_DOM"/>
    <property type="match status" value="1"/>
</dbReference>
<dbReference type="PANTHER" id="PTHR43289">
    <property type="entry name" value="MITOGEN-ACTIVATED PROTEIN KINASE KINASE KINASE 20-RELATED"/>
    <property type="match status" value="1"/>
</dbReference>
<dbReference type="PANTHER" id="PTHR43289:SF6">
    <property type="entry name" value="SERINE_THREONINE-PROTEIN KINASE NEKL-3"/>
    <property type="match status" value="1"/>
</dbReference>
<dbReference type="Proteomes" id="UP001596472">
    <property type="component" value="Unassembled WGS sequence"/>
</dbReference>
<dbReference type="CDD" id="cd14014">
    <property type="entry name" value="STKc_PknB_like"/>
    <property type="match status" value="1"/>
</dbReference>
<evidence type="ECO:0000313" key="8">
    <source>
        <dbReference type="EMBL" id="MFC7338383.1"/>
    </source>
</evidence>